<dbReference type="Pfam" id="PF00664">
    <property type="entry name" value="ABC_membrane"/>
    <property type="match status" value="1"/>
</dbReference>
<dbReference type="RefSeq" id="WP_012993719.1">
    <property type="nucleotide sequence ID" value="NZ_NBZD01000001.1"/>
</dbReference>
<sequence>MLIHKRLRDLIQGVEVFVFSKSLLSVCVSLTYIAQAVLFGQVIQMLYESAGMDALKWHVFWIAFLILVRLFLITGLNVYGKWIIGQIKNRLRKRTFIQLMKLGPAYLLDERSGEIQSKAMAGIDYLEGYLSLYIPQILTVFIVLSGISIYVFSIHFALGILILATAVTALFMPYLFLYKITSFSEEHWAAYTNLSAEFVETVQGMMTLKAFNASKRVGTGLKDKMHRLFDKTMKSLTISLMETGLANFCVTIGRNFTLALAAYFTVKGTIRVGQMAMLFFLVAEAYRPLQELGQYFHQGFMGITSCDGLFEILDQNIKIKDAGTSTKINRPRPEASEIEFSGVEFSYPESETTLFHNLNIHIAQGEKLAFVGESGGGKTTIARLLLRFYDPDSGSIRLGGVDYRELPLSELRKQFSVVSQETYLFYGTIMENLLLANPKASEEEVKQAAKLAQIHDFIQALPQGYESKVGEKGVNFSGGERQRMAIARALLKNAPIIIFDEASSSVDTKIEKEIQEHLQDALKDKTTITIAHRLSTIQDASRIYVLRHGEIVEEGTHEDLMKGDTYYSHLFATQEAAEQAQEYEQEWS</sequence>
<dbReference type="PANTHER" id="PTHR24221">
    <property type="entry name" value="ATP-BINDING CASSETTE SUB-FAMILY B"/>
    <property type="match status" value="1"/>
</dbReference>
<feature type="transmembrane region" description="Helical" evidence="9">
    <location>
        <begin position="59"/>
        <end position="84"/>
    </location>
</feature>
<organism evidence="12 13">
    <name type="scientific">Mageeibacillus indolicus</name>
    <dbReference type="NCBI Taxonomy" id="884684"/>
    <lineage>
        <taxon>Bacteria</taxon>
        <taxon>Bacillati</taxon>
        <taxon>Bacillota</taxon>
        <taxon>Clostridia</taxon>
        <taxon>Eubacteriales</taxon>
        <taxon>Oscillospiraceae</taxon>
        <taxon>Mageeibacillus</taxon>
    </lineage>
</organism>
<dbReference type="InterPro" id="IPR027417">
    <property type="entry name" value="P-loop_NTPase"/>
</dbReference>
<evidence type="ECO:0000256" key="4">
    <source>
        <dbReference type="ARBA" id="ARBA00022692"/>
    </source>
</evidence>
<dbReference type="FunFam" id="3.40.50.300:FF:000221">
    <property type="entry name" value="Multidrug ABC transporter ATP-binding protein"/>
    <property type="match status" value="1"/>
</dbReference>
<evidence type="ECO:0000256" key="6">
    <source>
        <dbReference type="ARBA" id="ARBA00022840"/>
    </source>
</evidence>
<evidence type="ECO:0000313" key="12">
    <source>
        <dbReference type="EMBL" id="PNH19408.1"/>
    </source>
</evidence>
<feature type="transmembrane region" description="Helical" evidence="9">
    <location>
        <begin position="21"/>
        <end position="47"/>
    </location>
</feature>
<dbReference type="PROSITE" id="PS00211">
    <property type="entry name" value="ABC_TRANSPORTER_1"/>
    <property type="match status" value="1"/>
</dbReference>
<keyword evidence="2" id="KW-0813">Transport</keyword>
<feature type="transmembrane region" description="Helical" evidence="9">
    <location>
        <begin position="130"/>
        <end position="150"/>
    </location>
</feature>
<dbReference type="PANTHER" id="PTHR24221:SF654">
    <property type="entry name" value="ATP-BINDING CASSETTE SUB-FAMILY B MEMBER 6"/>
    <property type="match status" value="1"/>
</dbReference>
<evidence type="ECO:0000256" key="5">
    <source>
        <dbReference type="ARBA" id="ARBA00022741"/>
    </source>
</evidence>
<dbReference type="Gene3D" id="1.20.1560.10">
    <property type="entry name" value="ABC transporter type 1, transmembrane domain"/>
    <property type="match status" value="1"/>
</dbReference>
<feature type="domain" description="ABC transporter" evidence="10">
    <location>
        <begin position="338"/>
        <end position="573"/>
    </location>
</feature>
<feature type="transmembrane region" description="Helical" evidence="9">
    <location>
        <begin position="156"/>
        <end position="177"/>
    </location>
</feature>
<dbReference type="SUPFAM" id="SSF90123">
    <property type="entry name" value="ABC transporter transmembrane region"/>
    <property type="match status" value="1"/>
</dbReference>
<evidence type="ECO:0000256" key="9">
    <source>
        <dbReference type="SAM" id="Phobius"/>
    </source>
</evidence>
<reference evidence="13" key="1">
    <citation type="submission" date="2017-04" db="EMBL/GenBank/DDBJ databases">
        <authorList>
            <person name="Bumgarner R.E."/>
            <person name="Fredricks D.N."/>
            <person name="Srinivasan S."/>
        </authorList>
    </citation>
    <scope>NUCLEOTIDE SEQUENCE [LARGE SCALE GENOMIC DNA]</scope>
    <source>
        <strain evidence="13">KA00405</strain>
    </source>
</reference>
<dbReference type="InterPro" id="IPR036640">
    <property type="entry name" value="ABC1_TM_sf"/>
</dbReference>
<accession>A0A2J8B3Q0</accession>
<dbReference type="Gene3D" id="3.40.50.300">
    <property type="entry name" value="P-loop containing nucleotide triphosphate hydrolases"/>
    <property type="match status" value="1"/>
</dbReference>
<dbReference type="InterPro" id="IPR017871">
    <property type="entry name" value="ABC_transporter-like_CS"/>
</dbReference>
<gene>
    <name evidence="12" type="ORF">B7R76_00535</name>
</gene>
<comment type="caution">
    <text evidence="12">The sequence shown here is derived from an EMBL/GenBank/DDBJ whole genome shotgun (WGS) entry which is preliminary data.</text>
</comment>
<evidence type="ECO:0000313" key="13">
    <source>
        <dbReference type="Proteomes" id="UP000236394"/>
    </source>
</evidence>
<evidence type="ECO:0000256" key="7">
    <source>
        <dbReference type="ARBA" id="ARBA00022989"/>
    </source>
</evidence>
<dbReference type="PROSITE" id="PS50929">
    <property type="entry name" value="ABC_TM1F"/>
    <property type="match status" value="1"/>
</dbReference>
<proteinExistence type="predicted"/>
<dbReference type="InterPro" id="IPR003439">
    <property type="entry name" value="ABC_transporter-like_ATP-bd"/>
</dbReference>
<dbReference type="InterPro" id="IPR039421">
    <property type="entry name" value="Type_1_exporter"/>
</dbReference>
<dbReference type="EMBL" id="NBZD01000001">
    <property type="protein sequence ID" value="PNH19408.1"/>
    <property type="molecule type" value="Genomic_DNA"/>
</dbReference>
<keyword evidence="6 12" id="KW-0067">ATP-binding</keyword>
<dbReference type="SMART" id="SM00382">
    <property type="entry name" value="AAA"/>
    <property type="match status" value="1"/>
</dbReference>
<dbReference type="InterPro" id="IPR011527">
    <property type="entry name" value="ABC1_TM_dom"/>
</dbReference>
<feature type="domain" description="ABC transmembrane type-1" evidence="11">
    <location>
        <begin position="23"/>
        <end position="298"/>
    </location>
</feature>
<name>A0A2J8B3Q0_9FIRM</name>
<protein>
    <submittedName>
        <fullName evidence="12">ABC transporter ATP-binding protein</fullName>
    </submittedName>
</protein>
<comment type="subcellular location">
    <subcellularLocation>
        <location evidence="1">Cell membrane</location>
        <topology evidence="1">Multi-pass membrane protein</topology>
    </subcellularLocation>
</comment>
<dbReference type="Pfam" id="PF00005">
    <property type="entry name" value="ABC_tran"/>
    <property type="match status" value="1"/>
</dbReference>
<dbReference type="SUPFAM" id="SSF52540">
    <property type="entry name" value="P-loop containing nucleoside triphosphate hydrolases"/>
    <property type="match status" value="1"/>
</dbReference>
<keyword evidence="3" id="KW-1003">Cell membrane</keyword>
<evidence type="ECO:0000259" key="11">
    <source>
        <dbReference type="PROSITE" id="PS50929"/>
    </source>
</evidence>
<evidence type="ECO:0000256" key="2">
    <source>
        <dbReference type="ARBA" id="ARBA00022448"/>
    </source>
</evidence>
<dbReference type="GO" id="GO:0005886">
    <property type="term" value="C:plasma membrane"/>
    <property type="evidence" value="ECO:0007669"/>
    <property type="project" value="UniProtKB-SubCell"/>
</dbReference>
<evidence type="ECO:0000256" key="1">
    <source>
        <dbReference type="ARBA" id="ARBA00004651"/>
    </source>
</evidence>
<evidence type="ECO:0000259" key="10">
    <source>
        <dbReference type="PROSITE" id="PS50893"/>
    </source>
</evidence>
<dbReference type="InterPro" id="IPR003593">
    <property type="entry name" value="AAA+_ATPase"/>
</dbReference>
<dbReference type="GO" id="GO:0005524">
    <property type="term" value="F:ATP binding"/>
    <property type="evidence" value="ECO:0007669"/>
    <property type="project" value="UniProtKB-KW"/>
</dbReference>
<keyword evidence="4 9" id="KW-0812">Transmembrane</keyword>
<dbReference type="PROSITE" id="PS50893">
    <property type="entry name" value="ABC_TRANSPORTER_2"/>
    <property type="match status" value="1"/>
</dbReference>
<dbReference type="OMA" id="HQGFMGI"/>
<dbReference type="AlphaFoldDB" id="A0A2J8B3Q0"/>
<dbReference type="GO" id="GO:0016887">
    <property type="term" value="F:ATP hydrolysis activity"/>
    <property type="evidence" value="ECO:0007669"/>
    <property type="project" value="InterPro"/>
</dbReference>
<dbReference type="Proteomes" id="UP000236394">
    <property type="component" value="Unassembled WGS sequence"/>
</dbReference>
<evidence type="ECO:0000256" key="8">
    <source>
        <dbReference type="ARBA" id="ARBA00023136"/>
    </source>
</evidence>
<keyword evidence="8 9" id="KW-0472">Membrane</keyword>
<evidence type="ECO:0000256" key="3">
    <source>
        <dbReference type="ARBA" id="ARBA00022475"/>
    </source>
</evidence>
<keyword evidence="7 9" id="KW-1133">Transmembrane helix</keyword>
<dbReference type="GO" id="GO:0140359">
    <property type="term" value="F:ABC-type transporter activity"/>
    <property type="evidence" value="ECO:0007669"/>
    <property type="project" value="InterPro"/>
</dbReference>
<keyword evidence="5" id="KW-0547">Nucleotide-binding</keyword>